<dbReference type="EMBL" id="LAZR01058266">
    <property type="protein sequence ID" value="KKK70272.1"/>
    <property type="molecule type" value="Genomic_DNA"/>
</dbReference>
<accession>A0A0F8XMJ2</accession>
<comment type="caution">
    <text evidence="1">The sequence shown here is derived from an EMBL/GenBank/DDBJ whole genome shotgun (WGS) entry which is preliminary data.</text>
</comment>
<dbReference type="AlphaFoldDB" id="A0A0F8XMJ2"/>
<gene>
    <name evidence="1" type="ORF">LCGC14_2925680</name>
</gene>
<organism evidence="1">
    <name type="scientific">marine sediment metagenome</name>
    <dbReference type="NCBI Taxonomy" id="412755"/>
    <lineage>
        <taxon>unclassified sequences</taxon>
        <taxon>metagenomes</taxon>
        <taxon>ecological metagenomes</taxon>
    </lineage>
</organism>
<proteinExistence type="predicted"/>
<name>A0A0F8XMJ2_9ZZZZ</name>
<sequence length="119" mass="12691">MTAHTPGPYYVNGADIMALRPDGSNLPLSLATVYRPIHYGDERDRQAMSANLRLFAAASETAAERDRLKAINAELLAALKMAVITAGLMREGNPPAVCDWPGLEAAWGATLAKAEPDNA</sequence>
<evidence type="ECO:0000313" key="1">
    <source>
        <dbReference type="EMBL" id="KKK70272.1"/>
    </source>
</evidence>
<protein>
    <submittedName>
        <fullName evidence="1">Uncharacterized protein</fullName>
    </submittedName>
</protein>
<reference evidence="1" key="1">
    <citation type="journal article" date="2015" name="Nature">
        <title>Complex archaea that bridge the gap between prokaryotes and eukaryotes.</title>
        <authorList>
            <person name="Spang A."/>
            <person name="Saw J.H."/>
            <person name="Jorgensen S.L."/>
            <person name="Zaremba-Niedzwiedzka K."/>
            <person name="Martijn J."/>
            <person name="Lind A.E."/>
            <person name="van Eijk R."/>
            <person name="Schleper C."/>
            <person name="Guy L."/>
            <person name="Ettema T.J."/>
        </authorList>
    </citation>
    <scope>NUCLEOTIDE SEQUENCE</scope>
</reference>